<sequence>MKRKRRAPAPAQADTSPGARAPLRKALLAALLAGVLVLILVWTGREPAPPAPASPSLAAMPAPALPAAQPLPAAEDLPAQDVPTVQAAGMPAAAPAEAAREPIHIVASPAGHVLQLGVFGAQQNAERRRDELVRAGFGARIESRVVLGPYPDRAAAEQAQEKLRASGLDAGIVVPPRAP</sequence>
<dbReference type="InterPro" id="IPR007730">
    <property type="entry name" value="SPOR-like_dom"/>
</dbReference>
<dbReference type="Pfam" id="PF05036">
    <property type="entry name" value="SPOR"/>
    <property type="match status" value="1"/>
</dbReference>
<keyword evidence="3" id="KW-1185">Reference proteome</keyword>
<dbReference type="GO" id="GO:0042834">
    <property type="term" value="F:peptidoglycan binding"/>
    <property type="evidence" value="ECO:0007669"/>
    <property type="project" value="InterPro"/>
</dbReference>
<dbReference type="InterPro" id="IPR036680">
    <property type="entry name" value="SPOR-like_sf"/>
</dbReference>
<dbReference type="AlphaFoldDB" id="A0A4S4ASV4"/>
<name>A0A4S4ASV4_9RHOO</name>
<dbReference type="SUPFAM" id="SSF110997">
    <property type="entry name" value="Sporulation related repeat"/>
    <property type="match status" value="1"/>
</dbReference>
<dbReference type="GO" id="GO:0032506">
    <property type="term" value="P:cytokinetic process"/>
    <property type="evidence" value="ECO:0007669"/>
    <property type="project" value="TreeGrafter"/>
</dbReference>
<dbReference type="OrthoDB" id="5298834at2"/>
<dbReference type="GO" id="GO:0032153">
    <property type="term" value="C:cell division site"/>
    <property type="evidence" value="ECO:0007669"/>
    <property type="project" value="TreeGrafter"/>
</dbReference>
<protein>
    <submittedName>
        <fullName evidence="2">SPOR domain-containing protein</fullName>
    </submittedName>
</protein>
<proteinExistence type="predicted"/>
<dbReference type="Proteomes" id="UP000308430">
    <property type="component" value="Unassembled WGS sequence"/>
</dbReference>
<feature type="domain" description="SPOR" evidence="1">
    <location>
        <begin position="109"/>
        <end position="173"/>
    </location>
</feature>
<dbReference type="GO" id="GO:0030428">
    <property type="term" value="C:cell septum"/>
    <property type="evidence" value="ECO:0007669"/>
    <property type="project" value="TreeGrafter"/>
</dbReference>
<dbReference type="InterPro" id="IPR052521">
    <property type="entry name" value="Cell_div_SPOR-domain"/>
</dbReference>
<comment type="caution">
    <text evidence="2">The sequence shown here is derived from an EMBL/GenBank/DDBJ whole genome shotgun (WGS) entry which is preliminary data.</text>
</comment>
<organism evidence="2 3">
    <name type="scientific">Pseudothauera nasutitermitis</name>
    <dbReference type="NCBI Taxonomy" id="2565930"/>
    <lineage>
        <taxon>Bacteria</taxon>
        <taxon>Pseudomonadati</taxon>
        <taxon>Pseudomonadota</taxon>
        <taxon>Betaproteobacteria</taxon>
        <taxon>Rhodocyclales</taxon>
        <taxon>Zoogloeaceae</taxon>
        <taxon>Pseudothauera</taxon>
    </lineage>
</organism>
<dbReference type="PANTHER" id="PTHR38687:SF1">
    <property type="entry name" value="CELL DIVISION PROTEIN DEDD"/>
    <property type="match status" value="1"/>
</dbReference>
<evidence type="ECO:0000313" key="2">
    <source>
        <dbReference type="EMBL" id="THF62937.1"/>
    </source>
</evidence>
<dbReference type="PANTHER" id="PTHR38687">
    <property type="entry name" value="CELL DIVISION PROTEIN DEDD-RELATED"/>
    <property type="match status" value="1"/>
</dbReference>
<gene>
    <name evidence="2" type="ORF">E6C76_16875</name>
</gene>
<dbReference type="EMBL" id="SSOC01000006">
    <property type="protein sequence ID" value="THF62937.1"/>
    <property type="molecule type" value="Genomic_DNA"/>
</dbReference>
<evidence type="ECO:0000313" key="3">
    <source>
        <dbReference type="Proteomes" id="UP000308430"/>
    </source>
</evidence>
<dbReference type="RefSeq" id="WP_136349418.1">
    <property type="nucleotide sequence ID" value="NZ_SSOC01000006.1"/>
</dbReference>
<evidence type="ECO:0000259" key="1">
    <source>
        <dbReference type="Pfam" id="PF05036"/>
    </source>
</evidence>
<dbReference type="Gene3D" id="3.30.70.1070">
    <property type="entry name" value="Sporulation related repeat"/>
    <property type="match status" value="1"/>
</dbReference>
<reference evidence="2 3" key="1">
    <citation type="submission" date="2019-04" db="EMBL/GenBank/DDBJ databases">
        <title>Azoarcus nasutitermitis sp. nov. isolated from termite nest.</title>
        <authorList>
            <person name="Lin S.-Y."/>
            <person name="Hameed A."/>
            <person name="Hsu Y.-H."/>
            <person name="Young C.-C."/>
        </authorList>
    </citation>
    <scope>NUCLEOTIDE SEQUENCE [LARGE SCALE GENOMIC DNA]</scope>
    <source>
        <strain evidence="2 3">CC-YHH838</strain>
    </source>
</reference>
<accession>A0A4S4ASV4</accession>